<feature type="region of interest" description="Disordered" evidence="7">
    <location>
        <begin position="266"/>
        <end position="287"/>
    </location>
</feature>
<feature type="transmembrane region" description="Helical" evidence="8">
    <location>
        <begin position="194"/>
        <end position="213"/>
    </location>
</feature>
<dbReference type="CDD" id="cd17325">
    <property type="entry name" value="MFS_MdtG_SLC18_like"/>
    <property type="match status" value="1"/>
</dbReference>
<evidence type="ECO:0000256" key="7">
    <source>
        <dbReference type="SAM" id="MobiDB-lite"/>
    </source>
</evidence>
<dbReference type="STRING" id="77044.A0A1S7UMH2"/>
<feature type="transmembrane region" description="Helical" evidence="8">
    <location>
        <begin position="136"/>
        <end position="154"/>
    </location>
</feature>
<evidence type="ECO:0000313" key="10">
    <source>
        <dbReference type="EMBL" id="GAP84550.1"/>
    </source>
</evidence>
<feature type="region of interest" description="Disordered" evidence="7">
    <location>
        <begin position="229"/>
        <end position="251"/>
    </location>
</feature>
<evidence type="ECO:0000256" key="8">
    <source>
        <dbReference type="SAM" id="Phobius"/>
    </source>
</evidence>
<dbReference type="OMA" id="TRTPEVW"/>
<evidence type="ECO:0000256" key="4">
    <source>
        <dbReference type="ARBA" id="ARBA00022692"/>
    </source>
</evidence>
<keyword evidence="11" id="KW-1185">Reference proteome</keyword>
<dbReference type="PRINTS" id="PR01035">
    <property type="entry name" value="TCRTETA"/>
</dbReference>
<feature type="transmembrane region" description="Helical" evidence="8">
    <location>
        <begin position="471"/>
        <end position="491"/>
    </location>
</feature>
<keyword evidence="4 8" id="KW-0812">Transmembrane</keyword>
<evidence type="ECO:0000256" key="6">
    <source>
        <dbReference type="ARBA" id="ARBA00023136"/>
    </source>
</evidence>
<keyword evidence="6 8" id="KW-0472">Membrane</keyword>
<dbReference type="Proteomes" id="UP000054516">
    <property type="component" value="Unassembled WGS sequence"/>
</dbReference>
<proteinExistence type="inferred from homology"/>
<reference evidence="10" key="1">
    <citation type="submission" date="2016-03" db="EMBL/GenBank/DDBJ databases">
        <title>Draft genome sequence of Rosellinia necatrix.</title>
        <authorList>
            <person name="Kanematsu S."/>
        </authorList>
    </citation>
    <scope>NUCLEOTIDE SEQUENCE [LARGE SCALE GENOMIC DNA]</scope>
    <source>
        <strain evidence="10">W97</strain>
    </source>
</reference>
<dbReference type="InterPro" id="IPR020846">
    <property type="entry name" value="MFS_dom"/>
</dbReference>
<evidence type="ECO:0000256" key="3">
    <source>
        <dbReference type="ARBA" id="ARBA00022448"/>
    </source>
</evidence>
<dbReference type="InterPro" id="IPR050930">
    <property type="entry name" value="MFS_Vesicular_Transporter"/>
</dbReference>
<dbReference type="GO" id="GO:0016020">
    <property type="term" value="C:membrane"/>
    <property type="evidence" value="ECO:0007669"/>
    <property type="project" value="UniProtKB-SubCell"/>
</dbReference>
<dbReference type="InterPro" id="IPR001958">
    <property type="entry name" value="Tet-R_TetA/multi-R_MdtG-like"/>
</dbReference>
<organism evidence="10">
    <name type="scientific">Rosellinia necatrix</name>
    <name type="common">White root-rot fungus</name>
    <dbReference type="NCBI Taxonomy" id="77044"/>
    <lineage>
        <taxon>Eukaryota</taxon>
        <taxon>Fungi</taxon>
        <taxon>Dikarya</taxon>
        <taxon>Ascomycota</taxon>
        <taxon>Pezizomycotina</taxon>
        <taxon>Sordariomycetes</taxon>
        <taxon>Xylariomycetidae</taxon>
        <taxon>Xylariales</taxon>
        <taxon>Xylariaceae</taxon>
        <taxon>Rosellinia</taxon>
    </lineage>
</organism>
<feature type="transmembrane region" description="Helical" evidence="8">
    <location>
        <begin position="302"/>
        <end position="325"/>
    </location>
</feature>
<feature type="transmembrane region" description="Helical" evidence="8">
    <location>
        <begin position="106"/>
        <end position="124"/>
    </location>
</feature>
<dbReference type="InterPro" id="IPR011701">
    <property type="entry name" value="MFS"/>
</dbReference>
<accession>A0A1S7UMH2</accession>
<sequence>MTRFGHYPRFLAAARAKASGKPPHLLAFRSSTSLIAITVNLAIFTDIFFYGLIVPVLPFALSSQVGLPEDQVQSWVAILLAAYSAALFVGSPVSGIYADHTSSRRWPLLLGLLALAGSTLLLAFGNSVGLFVVGRVLQGISAAVVWSVGCALLVDTMGSSVGVAMGYVNISMNIALLLAPVIGGVIYTNVGYHAVYYTAFGVVGLDIALRLFMIEKKVARRWISEPEVDNSQPDVEKASPVGAPVNEPPSDPIGITNVGATAAEPVAEADQPDESGNAPDTEKKKHRGRPALALLKSTRLMAALYGILVESGILLGFDTVLALFVRKLFGWNATAVAVLFLALFIPGFVAPLAGWLSDKYGAKWPSFAGFTLTVPILISLRFVTENTIQHKALLAVLLALAGITLPFSMTPLLAEISYVVEAKEAENPGVFGEKGVMGLAYGLFNMAFALGGIVGPIWAGYVIESAGWGTLTWNFALWSASAALVVFFFGANKPRTETVENSETEST</sequence>
<dbReference type="SUPFAM" id="SSF103473">
    <property type="entry name" value="MFS general substrate transporter"/>
    <property type="match status" value="1"/>
</dbReference>
<dbReference type="PANTHER" id="PTHR23506">
    <property type="entry name" value="GH10249P"/>
    <property type="match status" value="1"/>
</dbReference>
<evidence type="ECO:0000256" key="5">
    <source>
        <dbReference type="ARBA" id="ARBA00022989"/>
    </source>
</evidence>
<dbReference type="AlphaFoldDB" id="A0A1S7UMH2"/>
<feature type="transmembrane region" description="Helical" evidence="8">
    <location>
        <begin position="435"/>
        <end position="459"/>
    </location>
</feature>
<dbReference type="Gene3D" id="1.20.1250.20">
    <property type="entry name" value="MFS general substrate transporter like domains"/>
    <property type="match status" value="2"/>
</dbReference>
<evidence type="ECO:0000256" key="2">
    <source>
        <dbReference type="ARBA" id="ARBA00006829"/>
    </source>
</evidence>
<gene>
    <name evidence="10" type="ORF">SAMD00023353_1100730</name>
</gene>
<name>A0A1S7UMH2_ROSNE</name>
<dbReference type="PROSITE" id="PS50850">
    <property type="entry name" value="MFS"/>
    <property type="match status" value="1"/>
</dbReference>
<comment type="subcellular location">
    <subcellularLocation>
        <location evidence="1">Membrane</location>
        <topology evidence="1">Multi-pass membrane protein</topology>
    </subcellularLocation>
</comment>
<dbReference type="EMBL" id="DF977456">
    <property type="protein sequence ID" value="GAP84550.1"/>
    <property type="molecule type" value="Genomic_DNA"/>
</dbReference>
<keyword evidence="3" id="KW-0813">Transport</keyword>
<feature type="transmembrane region" description="Helical" evidence="8">
    <location>
        <begin position="34"/>
        <end position="60"/>
    </location>
</feature>
<dbReference type="PANTHER" id="PTHR23506:SF23">
    <property type="entry name" value="GH10249P"/>
    <property type="match status" value="1"/>
</dbReference>
<comment type="similarity">
    <text evidence="2">Belongs to the major facilitator superfamily. Vesicular transporter family.</text>
</comment>
<feature type="transmembrane region" description="Helical" evidence="8">
    <location>
        <begin position="166"/>
        <end position="188"/>
    </location>
</feature>
<dbReference type="InterPro" id="IPR036259">
    <property type="entry name" value="MFS_trans_sf"/>
</dbReference>
<feature type="transmembrane region" description="Helical" evidence="8">
    <location>
        <begin position="394"/>
        <end position="414"/>
    </location>
</feature>
<evidence type="ECO:0000259" key="9">
    <source>
        <dbReference type="PROSITE" id="PS50850"/>
    </source>
</evidence>
<dbReference type="Pfam" id="PF07690">
    <property type="entry name" value="MFS_1"/>
    <property type="match status" value="1"/>
</dbReference>
<dbReference type="GO" id="GO:0022857">
    <property type="term" value="F:transmembrane transporter activity"/>
    <property type="evidence" value="ECO:0007669"/>
    <property type="project" value="InterPro"/>
</dbReference>
<feature type="transmembrane region" description="Helical" evidence="8">
    <location>
        <begin position="364"/>
        <end position="382"/>
    </location>
</feature>
<evidence type="ECO:0000313" key="11">
    <source>
        <dbReference type="Proteomes" id="UP000054516"/>
    </source>
</evidence>
<keyword evidence="5 8" id="KW-1133">Transmembrane helix</keyword>
<evidence type="ECO:0000256" key="1">
    <source>
        <dbReference type="ARBA" id="ARBA00004141"/>
    </source>
</evidence>
<feature type="transmembrane region" description="Helical" evidence="8">
    <location>
        <begin position="331"/>
        <end position="352"/>
    </location>
</feature>
<feature type="domain" description="Major facilitator superfamily (MFS) profile" evidence="9">
    <location>
        <begin position="35"/>
        <end position="497"/>
    </location>
</feature>
<dbReference type="OrthoDB" id="5086884at2759"/>
<feature type="transmembrane region" description="Helical" evidence="8">
    <location>
        <begin position="72"/>
        <end position="94"/>
    </location>
</feature>
<protein>
    <submittedName>
        <fullName evidence="10">Putative mfs transporter</fullName>
    </submittedName>
</protein>